<feature type="transmembrane region" description="Helical" evidence="1">
    <location>
        <begin position="93"/>
        <end position="116"/>
    </location>
</feature>
<evidence type="ECO:0000313" key="3">
    <source>
        <dbReference type="EMBL" id="KFI71945.1"/>
    </source>
</evidence>
<reference evidence="3 4" key="1">
    <citation type="submission" date="2014-03" db="EMBL/GenBank/DDBJ databases">
        <title>Genomics of Bifidobacteria.</title>
        <authorList>
            <person name="Ventura M."/>
            <person name="Milani C."/>
            <person name="Lugli G.A."/>
        </authorList>
    </citation>
    <scope>NUCLEOTIDE SEQUENCE [LARGE SCALE GENOMIC DNA]</scope>
    <source>
        <strain evidence="3 4">LMG 11592</strain>
    </source>
</reference>
<dbReference type="STRING" id="1693.BMIN_1446"/>
<dbReference type="eggNOG" id="ENOG502Z7Q8">
    <property type="taxonomic scope" value="Bacteria"/>
</dbReference>
<accession>A0A087BLP5</accession>
<feature type="transmembrane region" description="Helical" evidence="1">
    <location>
        <begin position="294"/>
        <end position="312"/>
    </location>
</feature>
<keyword evidence="1" id="KW-0472">Membrane</keyword>
<keyword evidence="1" id="KW-1133">Transmembrane helix</keyword>
<feature type="transmembrane region" description="Helical" evidence="1">
    <location>
        <begin position="243"/>
        <end position="264"/>
    </location>
</feature>
<name>A0A087BLP5_9BIFI</name>
<keyword evidence="4" id="KW-1185">Reference proteome</keyword>
<feature type="transmembrane region" description="Helical" evidence="1">
    <location>
        <begin position="318"/>
        <end position="335"/>
    </location>
</feature>
<feature type="transmembrane region" description="Helical" evidence="1">
    <location>
        <begin position="347"/>
        <end position="364"/>
    </location>
</feature>
<feature type="transmembrane region" description="Helical" evidence="1">
    <location>
        <begin position="60"/>
        <end position="81"/>
    </location>
</feature>
<sequence>MPIPSERATMHISKTAIRTILATVLLIAASIITAFLYPHFSNILFHVPAKDVDISPHIVLIRILVILIVLLPIGMFVSLGLSSSLRFMHKYRYALGMSVIVLCVICNISGSSLGMWNFWLGNNMNHAVVFGTPRAIRSDEYVVGTAFSLSQYYSGYSYFNSLIGGTPSDMFIIKDSPVLDIAEVFRPFHWGYLLLGSSRGLAFYWSARIVVLFLSTYELFLLITKKTSSTLERTPRENNEGKILSLVGASLITFSPLVQWWFAVNSLPEMIIAISVSVVCMDRYLTATSTLRRIIYFSAITVCGGMFILSLYPAWQIPLFYILLILIIDVVRKHFRHIHIPPHDILWTLLIATIGIALLLHVAFESKETIMSTLSTEYPGRRHSTGGDLEWRSLFSGIGSIFLSVKNYVGTSNPTEASGFIDLFPIGIILFAINVFRTRRIRFRETSLLLLIILYITYQVVGLPLWFCQITLLTATTAKRMTAVVA</sequence>
<dbReference type="EMBL" id="JGZD01000011">
    <property type="protein sequence ID" value="KFI71945.1"/>
    <property type="molecule type" value="Genomic_DNA"/>
</dbReference>
<dbReference type="AlphaFoldDB" id="A0A087BLP5"/>
<feature type="transmembrane region" description="Helical" evidence="1">
    <location>
        <begin position="448"/>
        <end position="467"/>
    </location>
</feature>
<proteinExistence type="predicted"/>
<comment type="caution">
    <text evidence="3">The sequence shown here is derived from an EMBL/GenBank/DDBJ whole genome shotgun (WGS) entry which is preliminary data.</text>
</comment>
<gene>
    <name evidence="3" type="ORF">BMIN_1446</name>
</gene>
<evidence type="ECO:0000256" key="1">
    <source>
        <dbReference type="SAM" id="Phobius"/>
    </source>
</evidence>
<protein>
    <recommendedName>
        <fullName evidence="2">DUF7657 domain-containing protein</fullName>
    </recommendedName>
</protein>
<feature type="transmembrane region" description="Helical" evidence="1">
    <location>
        <begin position="202"/>
        <end position="223"/>
    </location>
</feature>
<feature type="transmembrane region" description="Helical" evidence="1">
    <location>
        <begin position="270"/>
        <end position="287"/>
    </location>
</feature>
<feature type="transmembrane region" description="Helical" evidence="1">
    <location>
        <begin position="417"/>
        <end position="436"/>
    </location>
</feature>
<dbReference type="InterPro" id="IPR056074">
    <property type="entry name" value="DUF7657"/>
</dbReference>
<evidence type="ECO:0000313" key="4">
    <source>
        <dbReference type="Proteomes" id="UP000029014"/>
    </source>
</evidence>
<feature type="transmembrane region" description="Helical" evidence="1">
    <location>
        <begin position="20"/>
        <end position="40"/>
    </location>
</feature>
<keyword evidence="1" id="KW-0812">Transmembrane</keyword>
<evidence type="ECO:0000259" key="2">
    <source>
        <dbReference type="Pfam" id="PF24677"/>
    </source>
</evidence>
<dbReference type="Pfam" id="PF24677">
    <property type="entry name" value="DUF7657"/>
    <property type="match status" value="1"/>
</dbReference>
<organism evidence="3 4">
    <name type="scientific">Bifidobacterium minimum</name>
    <dbReference type="NCBI Taxonomy" id="1693"/>
    <lineage>
        <taxon>Bacteria</taxon>
        <taxon>Bacillati</taxon>
        <taxon>Actinomycetota</taxon>
        <taxon>Actinomycetes</taxon>
        <taxon>Bifidobacteriales</taxon>
        <taxon>Bifidobacteriaceae</taxon>
        <taxon>Bifidobacterium</taxon>
    </lineage>
</organism>
<dbReference type="Proteomes" id="UP000029014">
    <property type="component" value="Unassembled WGS sequence"/>
</dbReference>
<feature type="domain" description="DUF7657" evidence="2">
    <location>
        <begin position="90"/>
        <end position="484"/>
    </location>
</feature>